<gene>
    <name evidence="9" type="ORF">FB554_0382</name>
</gene>
<protein>
    <submittedName>
        <fullName evidence="9">Membrane protein DedA with SNARE-associated domain</fullName>
    </submittedName>
</protein>
<evidence type="ECO:0000256" key="1">
    <source>
        <dbReference type="ARBA" id="ARBA00004651"/>
    </source>
</evidence>
<evidence type="ECO:0000313" key="10">
    <source>
        <dbReference type="Proteomes" id="UP000318336"/>
    </source>
</evidence>
<name>A0A542X8V4_9MICO</name>
<reference evidence="9 10" key="1">
    <citation type="submission" date="2019-06" db="EMBL/GenBank/DDBJ databases">
        <title>Sequencing the genomes of 1000 actinobacteria strains.</title>
        <authorList>
            <person name="Klenk H.-P."/>
        </authorList>
    </citation>
    <scope>NUCLEOTIDE SEQUENCE [LARGE SCALE GENOMIC DNA]</scope>
    <source>
        <strain evidence="9 10">DSM 24617</strain>
    </source>
</reference>
<evidence type="ECO:0000259" key="8">
    <source>
        <dbReference type="Pfam" id="PF09335"/>
    </source>
</evidence>
<dbReference type="AlphaFoldDB" id="A0A542X8V4"/>
<feature type="transmembrane region" description="Helical" evidence="7">
    <location>
        <begin position="78"/>
        <end position="102"/>
    </location>
</feature>
<comment type="subcellular location">
    <subcellularLocation>
        <location evidence="1">Cell membrane</location>
        <topology evidence="1">Multi-pass membrane protein</topology>
    </subcellularLocation>
</comment>
<sequence>MIASTAQQALHALPTSAADPGQPGGIAGFTVDMMEALGAPGAGLAVALENLFPPIPSEVILPLAGFTAAQGSMSLVGAIVWTTIGSVVGALTLYWIGALVGVERLRLIAERMPLLDAADVDKSVGWFDRHGEKAVFFGRMVPLVRSFVSIPAGVQRMNLLRFTLLTGLGSLIWNSVFIVAGYQLGRRWYLVENVTGPMQKVVVVVLAILIIWWVVRRVRARRARDAQSPEAHGSREPE</sequence>
<feature type="domain" description="VTT" evidence="8">
    <location>
        <begin position="55"/>
        <end position="183"/>
    </location>
</feature>
<dbReference type="InterPro" id="IPR051311">
    <property type="entry name" value="DedA_domain"/>
</dbReference>
<dbReference type="RefSeq" id="WP_142004387.1">
    <property type="nucleotide sequence ID" value="NZ_CAJTBP010000001.1"/>
</dbReference>
<dbReference type="GO" id="GO:0005886">
    <property type="term" value="C:plasma membrane"/>
    <property type="evidence" value="ECO:0007669"/>
    <property type="project" value="UniProtKB-SubCell"/>
</dbReference>
<dbReference type="OrthoDB" id="9813426at2"/>
<evidence type="ECO:0000256" key="7">
    <source>
        <dbReference type="SAM" id="Phobius"/>
    </source>
</evidence>
<evidence type="ECO:0000256" key="6">
    <source>
        <dbReference type="ARBA" id="ARBA00023136"/>
    </source>
</evidence>
<keyword evidence="10" id="KW-1185">Reference proteome</keyword>
<organism evidence="9 10">
    <name type="scientific">Barrientosiimonas humi</name>
    <dbReference type="NCBI Taxonomy" id="999931"/>
    <lineage>
        <taxon>Bacteria</taxon>
        <taxon>Bacillati</taxon>
        <taxon>Actinomycetota</taxon>
        <taxon>Actinomycetes</taxon>
        <taxon>Micrococcales</taxon>
        <taxon>Dermacoccaceae</taxon>
        <taxon>Barrientosiimonas</taxon>
    </lineage>
</organism>
<keyword evidence="6 7" id="KW-0472">Membrane</keyword>
<feature type="transmembrane region" description="Helical" evidence="7">
    <location>
        <begin position="197"/>
        <end position="215"/>
    </location>
</feature>
<keyword evidence="4 7" id="KW-0812">Transmembrane</keyword>
<dbReference type="PANTHER" id="PTHR42709">
    <property type="entry name" value="ALKALINE PHOSPHATASE LIKE PROTEIN"/>
    <property type="match status" value="1"/>
</dbReference>
<proteinExistence type="inferred from homology"/>
<keyword evidence="3" id="KW-1003">Cell membrane</keyword>
<dbReference type="Proteomes" id="UP000318336">
    <property type="component" value="Unassembled WGS sequence"/>
</dbReference>
<feature type="transmembrane region" description="Helical" evidence="7">
    <location>
        <begin position="162"/>
        <end position="185"/>
    </location>
</feature>
<keyword evidence="5 7" id="KW-1133">Transmembrane helix</keyword>
<dbReference type="EMBL" id="VFOK01000001">
    <property type="protein sequence ID" value="TQL32262.1"/>
    <property type="molecule type" value="Genomic_DNA"/>
</dbReference>
<comment type="caution">
    <text evidence="9">The sequence shown here is derived from an EMBL/GenBank/DDBJ whole genome shotgun (WGS) entry which is preliminary data.</text>
</comment>
<dbReference type="Pfam" id="PF09335">
    <property type="entry name" value="VTT_dom"/>
    <property type="match status" value="1"/>
</dbReference>
<dbReference type="PANTHER" id="PTHR42709:SF6">
    <property type="entry name" value="UNDECAPRENYL PHOSPHATE TRANSPORTER A"/>
    <property type="match status" value="1"/>
</dbReference>
<evidence type="ECO:0000256" key="3">
    <source>
        <dbReference type="ARBA" id="ARBA00022475"/>
    </source>
</evidence>
<comment type="similarity">
    <text evidence="2">Belongs to the DedA family.</text>
</comment>
<evidence type="ECO:0000256" key="2">
    <source>
        <dbReference type="ARBA" id="ARBA00010792"/>
    </source>
</evidence>
<evidence type="ECO:0000256" key="4">
    <source>
        <dbReference type="ARBA" id="ARBA00022692"/>
    </source>
</evidence>
<accession>A0A542X8V4</accession>
<dbReference type="InterPro" id="IPR032816">
    <property type="entry name" value="VTT_dom"/>
</dbReference>
<evidence type="ECO:0000256" key="5">
    <source>
        <dbReference type="ARBA" id="ARBA00022989"/>
    </source>
</evidence>
<evidence type="ECO:0000313" key="9">
    <source>
        <dbReference type="EMBL" id="TQL32262.1"/>
    </source>
</evidence>